<evidence type="ECO:0000313" key="2">
    <source>
        <dbReference type="EMBL" id="OYD15974.1"/>
    </source>
</evidence>
<dbReference type="InterPro" id="IPR026444">
    <property type="entry name" value="Secre_tail"/>
</dbReference>
<accession>A0A235BUS6</accession>
<protein>
    <recommendedName>
        <fullName evidence="1">Secretion system C-terminal sorting domain-containing protein</fullName>
    </recommendedName>
</protein>
<dbReference type="EMBL" id="NOZP01000078">
    <property type="protein sequence ID" value="OYD15974.1"/>
    <property type="molecule type" value="Genomic_DNA"/>
</dbReference>
<dbReference type="NCBIfam" id="TIGR04183">
    <property type="entry name" value="Por_Secre_tail"/>
    <property type="match status" value="1"/>
</dbReference>
<evidence type="ECO:0000259" key="1">
    <source>
        <dbReference type="Pfam" id="PF18962"/>
    </source>
</evidence>
<sequence length="575" mass="63611">MRKIAVLCLIVGIGLTFAGTERWIGSSPFHHYTITNPEPGIFPNAPEVFNPAMDTFKYDDNMPGNAWAWNQGGNGWGVKFISPSDNITLAGALMHFYSGWPVPGGTTAMVKVFADDGPNGSPGSEIWASETLTIVRGQWNWIPIDEAVIGSNYYIFYVQVDSYPMCPGKSIDAFNNAPSHRMWTYSGTDGFAEDARRGDWLIRAVVDWTPQEHNASALYFASNMPQDTVPNINFYVRAMIKNLGTADLPAGTPVRLHITGPQSYTYDDTMLTSATLPQGQRQQMNFSPAWRIPNTSGNYQIQVWTEAADEQWPADDTILYDLSVAKWIEYANFNAMNWLTWGGPERAVKFNPADFSIPYPVGLSRTRHQFYWHPQYPWPDSSFLFKVYAGDGQTLLYQSDTIEANPGTPGPVVAVDFDSMLVFDSGEFYISVDPISASGHPSSCGDDTSDGKSFQGAPGSWVPWTMGEYFTSASVQGNVGIAEGWFQVSEPTLRITNYPNPVSGIVTIKWQVPKREHVNVNLYDATGRLARNVFSSKNGIAGTVTLDARSFPAGIYLVRLETPNGAATRKLILEH</sequence>
<name>A0A235BUS6_UNCW3</name>
<dbReference type="InterPro" id="IPR013783">
    <property type="entry name" value="Ig-like_fold"/>
</dbReference>
<dbReference type="Pfam" id="PF18962">
    <property type="entry name" value="Por_Secre_tail"/>
    <property type="match status" value="1"/>
</dbReference>
<dbReference type="AlphaFoldDB" id="A0A235BUS6"/>
<comment type="caution">
    <text evidence="2">The sequence shown here is derived from an EMBL/GenBank/DDBJ whole genome shotgun (WGS) entry which is preliminary data.</text>
</comment>
<feature type="domain" description="Secretion system C-terminal sorting" evidence="1">
    <location>
        <begin position="498"/>
        <end position="572"/>
    </location>
</feature>
<evidence type="ECO:0000313" key="3">
    <source>
        <dbReference type="Proteomes" id="UP000215559"/>
    </source>
</evidence>
<dbReference type="Gene3D" id="2.60.40.10">
    <property type="entry name" value="Immunoglobulins"/>
    <property type="match status" value="1"/>
</dbReference>
<gene>
    <name evidence="2" type="ORF">CH330_04065</name>
</gene>
<dbReference type="Proteomes" id="UP000215559">
    <property type="component" value="Unassembled WGS sequence"/>
</dbReference>
<reference evidence="2 3" key="1">
    <citation type="submission" date="2017-07" db="EMBL/GenBank/DDBJ databases">
        <title>Recovery of genomes from metagenomes via a dereplication, aggregation, and scoring strategy.</title>
        <authorList>
            <person name="Sieber C.M."/>
            <person name="Probst A.J."/>
            <person name="Sharrar A."/>
            <person name="Thomas B.C."/>
            <person name="Hess M."/>
            <person name="Tringe S.G."/>
            <person name="Banfield J.F."/>
        </authorList>
    </citation>
    <scope>NUCLEOTIDE SEQUENCE [LARGE SCALE GENOMIC DNA]</scope>
    <source>
        <strain evidence="2">JGI_Cruoil_03_51_56</strain>
    </source>
</reference>
<organism evidence="2 3">
    <name type="scientific">candidate division WOR-3 bacterium JGI_Cruoil_03_51_56</name>
    <dbReference type="NCBI Taxonomy" id="1973747"/>
    <lineage>
        <taxon>Bacteria</taxon>
        <taxon>Bacteria division WOR-3</taxon>
    </lineage>
</organism>
<proteinExistence type="predicted"/>